<keyword evidence="11 18" id="KW-0460">Magnesium</keyword>
<dbReference type="eggNOG" id="COG0847">
    <property type="taxonomic scope" value="Bacteria"/>
</dbReference>
<evidence type="ECO:0000256" key="4">
    <source>
        <dbReference type="ARBA" id="ARBA00022679"/>
    </source>
</evidence>
<dbReference type="InterPro" id="IPR013520">
    <property type="entry name" value="Ribonucl_H"/>
</dbReference>
<evidence type="ECO:0000256" key="14">
    <source>
        <dbReference type="ARBA" id="ARBA00049244"/>
    </source>
</evidence>
<dbReference type="FunFam" id="3.30.420.10:FF:000012">
    <property type="entry name" value="DNA polymerase III subunit epsilon"/>
    <property type="match status" value="1"/>
</dbReference>
<evidence type="ECO:0000256" key="8">
    <source>
        <dbReference type="ARBA" id="ARBA00022723"/>
    </source>
</evidence>
<dbReference type="EC" id="2.7.7.7" evidence="2 19"/>
<dbReference type="NCBIfam" id="NF004316">
    <property type="entry name" value="PRK05711.1"/>
    <property type="match status" value="1"/>
</dbReference>
<evidence type="ECO:0000256" key="18">
    <source>
        <dbReference type="PIRSR" id="PIRSR606309-3"/>
    </source>
</evidence>
<dbReference type="PANTHER" id="PTHR30231">
    <property type="entry name" value="DNA POLYMERASE III SUBUNIT EPSILON"/>
    <property type="match status" value="1"/>
</dbReference>
<evidence type="ECO:0000256" key="7">
    <source>
        <dbReference type="ARBA" id="ARBA00022722"/>
    </source>
</evidence>
<sequence>MQTQIDRQIVLDTETTGINKYGPHYYNHKIIEIGAIEIINRRFTNQCFHTYLKPNRPVDISAFKIHGISDEFLFDKPIFSNIALDFINFIKGSELIIHNANFDVGFINYELKLMQNNLQNIAEICTVTDTLKLARKIFPGKRNNLDALSERYGVNTAKRTMHGALLDAEILSHVYLSMTGGQICINFSKKMNANILRKNYKFFDKNHHKKTIKTSTPIIYANAEEIHAHKKYIQMIKNTNNFCLWDEK</sequence>
<dbReference type="AlphaFoldDB" id="H6Q5M9"/>
<dbReference type="GO" id="GO:0005829">
    <property type="term" value="C:cytosol"/>
    <property type="evidence" value="ECO:0007669"/>
    <property type="project" value="TreeGrafter"/>
</dbReference>
<comment type="cofactor">
    <cofactor evidence="18">
        <name>Mg(2+)</name>
        <dbReference type="ChEBI" id="CHEBI:18420"/>
    </cofactor>
    <cofactor evidence="18">
        <name>Mn(2+)</name>
        <dbReference type="ChEBI" id="CHEBI:29035"/>
    </cofactor>
    <text evidence="18">Binds 2 divalent metal cations. Magnesium or manganese.</text>
</comment>
<feature type="domain" description="Exonuclease" evidence="20">
    <location>
        <begin position="7"/>
        <end position="184"/>
    </location>
</feature>
<evidence type="ECO:0000256" key="2">
    <source>
        <dbReference type="ARBA" id="ARBA00012417"/>
    </source>
</evidence>
<comment type="cofactor">
    <cofactor evidence="1 19">
        <name>Mn(2+)</name>
        <dbReference type="ChEBI" id="CHEBI:29035"/>
    </cofactor>
</comment>
<dbReference type="HOGENOM" id="CLU_047806_2_0_6"/>
<keyword evidence="10 19" id="KW-0269">Exonuclease</keyword>
<evidence type="ECO:0000256" key="15">
    <source>
        <dbReference type="ARBA" id="ARBA00065841"/>
    </source>
</evidence>
<dbReference type="GO" id="GO:0045004">
    <property type="term" value="P:DNA replication proofreading"/>
    <property type="evidence" value="ECO:0007669"/>
    <property type="project" value="TreeGrafter"/>
</dbReference>
<evidence type="ECO:0000256" key="1">
    <source>
        <dbReference type="ARBA" id="ARBA00001936"/>
    </source>
</evidence>
<organism evidence="21 22">
    <name type="scientific">Wigglesworthia glossinidia endosymbiont of Glossina morsitans morsitans</name>
    <name type="common">Yale colony</name>
    <dbReference type="NCBI Taxonomy" id="1142511"/>
    <lineage>
        <taxon>Bacteria</taxon>
        <taxon>Pseudomonadati</taxon>
        <taxon>Pseudomonadota</taxon>
        <taxon>Gammaproteobacteria</taxon>
        <taxon>Enterobacterales</taxon>
        <taxon>Erwiniaceae</taxon>
        <taxon>Wigglesworthia</taxon>
    </lineage>
</organism>
<keyword evidence="13 18" id="KW-0464">Manganese</keyword>
<feature type="binding site" evidence="18">
    <location>
        <position position="167"/>
    </location>
    <ligand>
        <name>a divalent metal cation</name>
        <dbReference type="ChEBI" id="CHEBI:60240"/>
        <label>1</label>
        <note>catalytic</note>
    </ligand>
</feature>
<dbReference type="GO" id="GO:0008408">
    <property type="term" value="F:3'-5' exonuclease activity"/>
    <property type="evidence" value="ECO:0007669"/>
    <property type="project" value="TreeGrafter"/>
</dbReference>
<dbReference type="GO" id="GO:0003887">
    <property type="term" value="F:DNA-directed DNA polymerase activity"/>
    <property type="evidence" value="ECO:0007669"/>
    <property type="project" value="UniProtKB-KW"/>
</dbReference>
<evidence type="ECO:0000256" key="11">
    <source>
        <dbReference type="ARBA" id="ARBA00022842"/>
    </source>
</evidence>
<evidence type="ECO:0000313" key="21">
    <source>
        <dbReference type="EMBL" id="AFA40933.1"/>
    </source>
</evidence>
<dbReference type="KEGG" id="wgl:WIGMOR_0073"/>
<evidence type="ECO:0000256" key="19">
    <source>
        <dbReference type="RuleBase" id="RU364087"/>
    </source>
</evidence>
<evidence type="ECO:0000256" key="5">
    <source>
        <dbReference type="ARBA" id="ARBA00022695"/>
    </source>
</evidence>
<keyword evidence="6 19" id="KW-0235">DNA replication</keyword>
<evidence type="ECO:0000259" key="20">
    <source>
        <dbReference type="SMART" id="SM00479"/>
    </source>
</evidence>
<feature type="binding site" evidence="17">
    <location>
        <position position="12"/>
    </location>
    <ligand>
        <name>substrate</name>
    </ligand>
</feature>
<dbReference type="InterPro" id="IPR012337">
    <property type="entry name" value="RNaseH-like_sf"/>
</dbReference>
<gene>
    <name evidence="19 21" type="primary">dnaQ</name>
    <name evidence="21" type="synonym">mutD</name>
    <name evidence="21" type="ORF">WIGMOR_0073</name>
</gene>
<dbReference type="GO" id="GO:0003677">
    <property type="term" value="F:DNA binding"/>
    <property type="evidence" value="ECO:0007669"/>
    <property type="project" value="InterPro"/>
</dbReference>
<keyword evidence="5 19" id="KW-0548">Nucleotidyltransferase</keyword>
<feature type="binding site" evidence="18">
    <location>
        <position position="14"/>
    </location>
    <ligand>
        <name>a divalent metal cation</name>
        <dbReference type="ChEBI" id="CHEBI:60240"/>
        <label>1</label>
        <note>catalytic</note>
    </ligand>
</feature>
<dbReference type="InterPro" id="IPR006054">
    <property type="entry name" value="DnaQ"/>
</dbReference>
<keyword evidence="8 18" id="KW-0479">Metal-binding</keyword>
<feature type="binding site" evidence="17">
    <location>
        <position position="14"/>
    </location>
    <ligand>
        <name>substrate</name>
    </ligand>
</feature>
<dbReference type="Gene3D" id="3.30.420.10">
    <property type="entry name" value="Ribonuclease H-like superfamily/Ribonuclease H"/>
    <property type="match status" value="1"/>
</dbReference>
<evidence type="ECO:0000256" key="13">
    <source>
        <dbReference type="ARBA" id="ARBA00023211"/>
    </source>
</evidence>
<evidence type="ECO:0000256" key="6">
    <source>
        <dbReference type="ARBA" id="ARBA00022705"/>
    </source>
</evidence>
<accession>H6Q5M9</accession>
<dbReference type="RefSeq" id="WP_014353872.1">
    <property type="nucleotide sequence ID" value="NC_016893.1"/>
</dbReference>
<reference evidence="21 22" key="1">
    <citation type="journal article" date="2012" name="MBio">
        <title>Insight into the transmission biology and species-specific functional capabilities of tsetse (Diptera: glossinidae) obligate symbiont wigglesworthia.</title>
        <authorList>
            <person name="Rio R.V."/>
            <person name="Symula R.E."/>
            <person name="Wang J."/>
            <person name="Lohs C."/>
            <person name="Wu Y.N."/>
            <person name="Snyder A.K."/>
            <person name="Bjornson R.D."/>
            <person name="Oshima K."/>
            <person name="Biehl B.S."/>
            <person name="Perna N.T."/>
            <person name="Hattori M."/>
            <person name="Aksoy S."/>
        </authorList>
    </citation>
    <scope>NUCLEOTIDE SEQUENCE [LARGE SCALE GENOMIC DNA]</scope>
    <source>
        <strain evidence="21">WGM</strain>
    </source>
</reference>
<dbReference type="OrthoDB" id="9804290at2"/>
<feature type="binding site" evidence="17">
    <location>
        <position position="66"/>
    </location>
    <ligand>
        <name>substrate</name>
    </ligand>
</feature>
<name>H6Q5M9_WIGGL</name>
<keyword evidence="22" id="KW-1185">Reference proteome</keyword>
<evidence type="ECO:0000256" key="12">
    <source>
        <dbReference type="ARBA" id="ARBA00022932"/>
    </source>
</evidence>
<protein>
    <recommendedName>
        <fullName evidence="3 19">DNA polymerase III subunit epsilon</fullName>
        <ecNumber evidence="2 19">2.7.7.7</ecNumber>
    </recommendedName>
</protein>
<dbReference type="NCBIfam" id="TIGR00573">
    <property type="entry name" value="dnaq"/>
    <property type="match status" value="1"/>
</dbReference>
<comment type="subunit">
    <text evidence="15">The DNA polymerase holoenzyme is a complex that contains 10 different types of subunits. These subunits are organized into 3 functionally essential subassemblies: the pol III core, the beta sliding clamp processivity factor and the clamp-loading complex. The pol III core (subunits alpha,epsilon and theta) contains the polymerase and the 3'-5' exonuclease proofreading activities. The polymerase is tethered to the template via the sliding clamp processivity factor. The clamp-loading complex assembles the beta processivity factor onto the primer template and plays a central role in the organization and communication at the replication fork. This complex contains delta, delta', psi and chi, and copies of either or both of two different DnaX proteins, gamma and tau. The composition of the holoenzyme is, therefore: (alpha,epsilon,theta)[2]-(gamma/tau)[3]-delta,delta', psi,chi-beta[4].</text>
</comment>
<feature type="binding site" evidence="17">
    <location>
        <position position="167"/>
    </location>
    <ligand>
        <name>substrate</name>
    </ligand>
</feature>
<keyword evidence="9 19" id="KW-0378">Hydrolase</keyword>
<dbReference type="SUPFAM" id="SSF53098">
    <property type="entry name" value="Ribonuclease H-like"/>
    <property type="match status" value="1"/>
</dbReference>
<evidence type="ECO:0000256" key="10">
    <source>
        <dbReference type="ARBA" id="ARBA00022839"/>
    </source>
</evidence>
<keyword evidence="12 19" id="KW-0239">DNA-directed DNA polymerase</keyword>
<feature type="binding site" evidence="18">
    <location>
        <position position="12"/>
    </location>
    <ligand>
        <name>a divalent metal cation</name>
        <dbReference type="ChEBI" id="CHEBI:60240"/>
        <label>1</label>
        <note>catalytic</note>
    </ligand>
</feature>
<feature type="active site" description="Proton acceptor" evidence="16">
    <location>
        <position position="162"/>
    </location>
</feature>
<dbReference type="STRING" id="1142511.WIGMOR_0073"/>
<comment type="catalytic activity">
    <reaction evidence="14 19">
        <text>DNA(n) + a 2'-deoxyribonucleoside 5'-triphosphate = DNA(n+1) + diphosphate</text>
        <dbReference type="Rhea" id="RHEA:22508"/>
        <dbReference type="Rhea" id="RHEA-COMP:17339"/>
        <dbReference type="Rhea" id="RHEA-COMP:17340"/>
        <dbReference type="ChEBI" id="CHEBI:33019"/>
        <dbReference type="ChEBI" id="CHEBI:61560"/>
        <dbReference type="ChEBI" id="CHEBI:173112"/>
        <dbReference type="EC" id="2.7.7.7"/>
    </reaction>
</comment>
<evidence type="ECO:0000256" key="3">
    <source>
        <dbReference type="ARBA" id="ARBA00020352"/>
    </source>
</evidence>
<dbReference type="InterPro" id="IPR006309">
    <property type="entry name" value="DnaQ_proteo"/>
</dbReference>
<keyword evidence="4 19" id="KW-0808">Transferase</keyword>
<dbReference type="SMART" id="SM00479">
    <property type="entry name" value="EXOIII"/>
    <property type="match status" value="1"/>
</dbReference>
<dbReference type="PANTHER" id="PTHR30231:SF41">
    <property type="entry name" value="DNA POLYMERASE III SUBUNIT EPSILON"/>
    <property type="match status" value="1"/>
</dbReference>
<evidence type="ECO:0000256" key="9">
    <source>
        <dbReference type="ARBA" id="ARBA00022801"/>
    </source>
</evidence>
<keyword evidence="7 19" id="KW-0540">Nuclease</keyword>
<dbReference type="Pfam" id="PF00929">
    <property type="entry name" value="RNase_T"/>
    <property type="match status" value="1"/>
</dbReference>
<dbReference type="InterPro" id="IPR036397">
    <property type="entry name" value="RNaseH_sf"/>
</dbReference>
<evidence type="ECO:0000256" key="16">
    <source>
        <dbReference type="PIRSR" id="PIRSR606309-1"/>
    </source>
</evidence>
<dbReference type="Proteomes" id="UP000009061">
    <property type="component" value="Chromosome"/>
</dbReference>
<dbReference type="NCBIfam" id="TIGR01406">
    <property type="entry name" value="dnaQ_proteo"/>
    <property type="match status" value="1"/>
</dbReference>
<evidence type="ECO:0000313" key="22">
    <source>
        <dbReference type="Proteomes" id="UP000009061"/>
    </source>
</evidence>
<dbReference type="EMBL" id="CP003315">
    <property type="protein sequence ID" value="AFA40933.1"/>
    <property type="molecule type" value="Genomic_DNA"/>
</dbReference>
<proteinExistence type="predicted"/>
<comment type="function">
    <text evidence="19">DNA polymerase III is a complex, multichain enzyme responsible for most of the replicative synthesis in bacteria. The epsilon subunit contain the editing function and is a proofreading 3'-5' exonuclease.</text>
</comment>
<dbReference type="GO" id="GO:0046872">
    <property type="term" value="F:metal ion binding"/>
    <property type="evidence" value="ECO:0007669"/>
    <property type="project" value="UniProtKB-KW"/>
</dbReference>
<evidence type="ECO:0000256" key="17">
    <source>
        <dbReference type="PIRSR" id="PIRSR606309-2"/>
    </source>
</evidence>